<dbReference type="PANTHER" id="PTHR32309:SF13">
    <property type="entry name" value="FERRIC ENTEROBACTIN TRANSPORT PROTEIN FEPE"/>
    <property type="match status" value="1"/>
</dbReference>
<dbReference type="AlphaFoldDB" id="A0AAE9YY03"/>
<dbReference type="GO" id="GO:0005886">
    <property type="term" value="C:plasma membrane"/>
    <property type="evidence" value="ECO:0007669"/>
    <property type="project" value="TreeGrafter"/>
</dbReference>
<protein>
    <submittedName>
        <fullName evidence="1">Protein SypD</fullName>
    </submittedName>
</protein>
<proteinExistence type="predicted"/>
<dbReference type="PANTHER" id="PTHR32309">
    <property type="entry name" value="TYROSINE-PROTEIN KINASE"/>
    <property type="match status" value="1"/>
</dbReference>
<dbReference type="EMBL" id="CP059733">
    <property type="protein sequence ID" value="WDE03003.1"/>
    <property type="molecule type" value="Genomic_DNA"/>
</dbReference>
<dbReference type="KEGG" id="tvd:SG34_016330"/>
<reference evidence="1 2" key="2">
    <citation type="journal article" date="2022" name="Mar. Drugs">
        <title>Bioassay-Guided Fractionation Leads to the Detection of Cholic Acid Generated by the Rare Thalassomonas sp.</title>
        <authorList>
            <person name="Pheiffer F."/>
            <person name="Schneider Y.K."/>
            <person name="Hansen E.H."/>
            <person name="Andersen J.H."/>
            <person name="Isaksson J."/>
            <person name="Busche T."/>
            <person name="R C."/>
            <person name="Kalinowski J."/>
            <person name="Zyl L.V."/>
            <person name="Trindade M."/>
        </authorList>
    </citation>
    <scope>NUCLEOTIDE SEQUENCE [LARGE SCALE GENOMIC DNA]</scope>
    <source>
        <strain evidence="1 2">XOM25</strain>
    </source>
</reference>
<name>A0AAE9YY03_9GAMM</name>
<dbReference type="RefSeq" id="WP_044839014.1">
    <property type="nucleotide sequence ID" value="NZ_CP059733.1"/>
</dbReference>
<dbReference type="Proteomes" id="UP000032352">
    <property type="component" value="Chromosome"/>
</dbReference>
<evidence type="ECO:0000313" key="2">
    <source>
        <dbReference type="Proteomes" id="UP000032352"/>
    </source>
</evidence>
<dbReference type="SUPFAM" id="SSF52540">
    <property type="entry name" value="P-loop containing nucleoside triphosphate hydrolases"/>
    <property type="match status" value="1"/>
</dbReference>
<keyword evidence="2" id="KW-1185">Reference proteome</keyword>
<reference evidence="1 2" key="1">
    <citation type="journal article" date="2015" name="Genome Announc.">
        <title>Draft Genome Sequences of Marine Isolates of Thalassomonas viridans and Thalassomonas actiniarum.</title>
        <authorList>
            <person name="Olonade I."/>
            <person name="van Zyl L.J."/>
            <person name="Trindade M."/>
        </authorList>
    </citation>
    <scope>NUCLEOTIDE SEQUENCE [LARGE SCALE GENOMIC DNA]</scope>
    <source>
        <strain evidence="1 2">XOM25</strain>
    </source>
</reference>
<sequence length="235" mass="25635">MQIPDSYIEIERIYAAMMAGKIRSLAVTSSQPQEGVSSLVSALARRNLSAGRSTLLVDLNLHSPNLSSTLGLEQQTEAPSGLAAPRMLCLREKAKIAVITAPARREIILQLREPGRLETHIRQWLKSFDTILLDTSPIGLNNSGNLPGEYAASACDACILTVLAGVTPKASIKNSLDKLDKARALLLGTVFNDQYNPGLKQELLREANALARRFPKIAARLKIWLNQSNLLSLEL</sequence>
<dbReference type="InterPro" id="IPR027417">
    <property type="entry name" value="P-loop_NTPase"/>
</dbReference>
<dbReference type="GO" id="GO:0004713">
    <property type="term" value="F:protein tyrosine kinase activity"/>
    <property type="evidence" value="ECO:0007669"/>
    <property type="project" value="TreeGrafter"/>
</dbReference>
<accession>A0AAE9YY03</accession>
<dbReference type="Gene3D" id="3.40.50.300">
    <property type="entry name" value="P-loop containing nucleotide triphosphate hydrolases"/>
    <property type="match status" value="1"/>
</dbReference>
<dbReference type="InterPro" id="IPR050445">
    <property type="entry name" value="Bact_polysacc_biosynth/exp"/>
</dbReference>
<gene>
    <name evidence="1" type="ORF">SG34_016330</name>
</gene>
<evidence type="ECO:0000313" key="1">
    <source>
        <dbReference type="EMBL" id="WDE03003.1"/>
    </source>
</evidence>
<organism evidence="1 2">
    <name type="scientific">Thalassomonas viridans</name>
    <dbReference type="NCBI Taxonomy" id="137584"/>
    <lineage>
        <taxon>Bacteria</taxon>
        <taxon>Pseudomonadati</taxon>
        <taxon>Pseudomonadota</taxon>
        <taxon>Gammaproteobacteria</taxon>
        <taxon>Alteromonadales</taxon>
        <taxon>Colwelliaceae</taxon>
        <taxon>Thalassomonas</taxon>
    </lineage>
</organism>